<dbReference type="InterPro" id="IPR031488">
    <property type="entry name" value="Zn_ribbon_mio"/>
</dbReference>
<dbReference type="EMBL" id="GEIB01000093">
    <property type="protein sequence ID" value="JAR87665.1"/>
    <property type="molecule type" value="Transcribed_RNA"/>
</dbReference>
<sequence length="136" mass="14893">RSFPLPADAGSTARSSWTARTGASAQSGSHLNVSTPSVQKSKVTCCPSCRKPLPRCALCLTNLGTPAGSYWRKYENMDQVKDEKLSEFSTWFTWCQTCRHGGHASHISGWFKEHAECPVTGCSCKCWFLGSPPGEF</sequence>
<reference evidence="3" key="1">
    <citation type="submission" date="2016-03" db="EMBL/GenBank/DDBJ databases">
        <title>Gut transcriptome analysis on engorged females of Ornithodoros mimon (Acari: Argasidae) and phylogenetic inferences of soft ticks.</title>
        <authorList>
            <person name="Landulfo G.A."/>
            <person name="Giovanni D."/>
            <person name="Carvalho E."/>
            <person name="Junqueira-de-Azevedo I."/>
            <person name="Patane J."/>
            <person name="Mendoca R."/>
            <person name="Barros-Battesti D."/>
        </authorList>
    </citation>
    <scope>NUCLEOTIDE SEQUENCE</scope>
    <source>
        <strain evidence="3">Females</strain>
        <tissue evidence="3">Gut</tissue>
    </source>
</reference>
<evidence type="ECO:0000256" key="1">
    <source>
        <dbReference type="SAM" id="MobiDB-lite"/>
    </source>
</evidence>
<feature type="domain" description="GATOR2 complex protein MIO zinc-ribbon like" evidence="2">
    <location>
        <begin position="34"/>
        <end position="126"/>
    </location>
</feature>
<organism evidence="3">
    <name type="scientific">Alectorobius mimon</name>
    <dbReference type="NCBI Taxonomy" id="360319"/>
    <lineage>
        <taxon>Eukaryota</taxon>
        <taxon>Metazoa</taxon>
        <taxon>Ecdysozoa</taxon>
        <taxon>Arthropoda</taxon>
        <taxon>Chelicerata</taxon>
        <taxon>Arachnida</taxon>
        <taxon>Acari</taxon>
        <taxon>Parasitiformes</taxon>
        <taxon>Ixodida</taxon>
        <taxon>Ixodoidea</taxon>
        <taxon>Argasidae</taxon>
        <taxon>Ornithodorinae</taxon>
        <taxon>Alectorobius</taxon>
    </lineage>
</organism>
<dbReference type="PANTHER" id="PTHR16453:SF9">
    <property type="entry name" value="GATOR COMPLEX PROTEIN MIOS"/>
    <property type="match status" value="1"/>
</dbReference>
<dbReference type="PANTHER" id="PTHR16453">
    <property type="entry name" value="WD40 DOMAIN-CONTAINING PROTEIN MIO FAMILY MEMBER"/>
    <property type="match status" value="1"/>
</dbReference>
<protein>
    <submittedName>
        <fullName evidence="3">Wd repeat containing protein mio</fullName>
    </submittedName>
</protein>
<accession>A0A147BBB8</accession>
<name>A0A147BBB8_9ACAR</name>
<dbReference type="AlphaFoldDB" id="A0A147BBB8"/>
<dbReference type="CDD" id="cd16691">
    <property type="entry name" value="mRING-H2-C3H3C2_Mio"/>
    <property type="match status" value="1"/>
</dbReference>
<dbReference type="InterPro" id="IPR037593">
    <property type="entry name" value="MIOS/Sea4"/>
</dbReference>
<proteinExistence type="predicted"/>
<feature type="region of interest" description="Disordered" evidence="1">
    <location>
        <begin position="1"/>
        <end position="40"/>
    </location>
</feature>
<dbReference type="Pfam" id="PF17034">
    <property type="entry name" value="zinc_ribbon_16"/>
    <property type="match status" value="1"/>
</dbReference>
<feature type="compositionally biased region" description="Polar residues" evidence="1">
    <location>
        <begin position="12"/>
        <end position="40"/>
    </location>
</feature>
<feature type="non-terminal residue" evidence="3">
    <location>
        <position position="1"/>
    </location>
</feature>
<dbReference type="GO" id="GO:0005737">
    <property type="term" value="C:cytoplasm"/>
    <property type="evidence" value="ECO:0007669"/>
    <property type="project" value="TreeGrafter"/>
</dbReference>
<evidence type="ECO:0000259" key="2">
    <source>
        <dbReference type="Pfam" id="PF17034"/>
    </source>
</evidence>
<evidence type="ECO:0000313" key="3">
    <source>
        <dbReference type="EMBL" id="JAR87665.1"/>
    </source>
</evidence>